<evidence type="ECO:0000313" key="2">
    <source>
        <dbReference type="Proteomes" id="UP001163324"/>
    </source>
</evidence>
<evidence type="ECO:0000313" key="1">
    <source>
        <dbReference type="EMBL" id="KAI9902473.1"/>
    </source>
</evidence>
<protein>
    <submittedName>
        <fullName evidence="1">Uncharacterized protein</fullName>
    </submittedName>
</protein>
<proteinExistence type="predicted"/>
<gene>
    <name evidence="1" type="ORF">N3K66_001825</name>
</gene>
<accession>A0ACC0V8M0</accession>
<dbReference type="Proteomes" id="UP001163324">
    <property type="component" value="Chromosome 2"/>
</dbReference>
<organism evidence="1 2">
    <name type="scientific">Trichothecium roseum</name>
    <dbReference type="NCBI Taxonomy" id="47278"/>
    <lineage>
        <taxon>Eukaryota</taxon>
        <taxon>Fungi</taxon>
        <taxon>Dikarya</taxon>
        <taxon>Ascomycota</taxon>
        <taxon>Pezizomycotina</taxon>
        <taxon>Sordariomycetes</taxon>
        <taxon>Hypocreomycetidae</taxon>
        <taxon>Hypocreales</taxon>
        <taxon>Hypocreales incertae sedis</taxon>
        <taxon>Trichothecium</taxon>
    </lineage>
</organism>
<comment type="caution">
    <text evidence="1">The sequence shown here is derived from an EMBL/GenBank/DDBJ whole genome shotgun (WGS) entry which is preliminary data.</text>
</comment>
<dbReference type="EMBL" id="CM047941">
    <property type="protein sequence ID" value="KAI9902473.1"/>
    <property type="molecule type" value="Genomic_DNA"/>
</dbReference>
<keyword evidence="2" id="KW-1185">Reference proteome</keyword>
<name>A0ACC0V8M0_9HYPO</name>
<sequence>MESFSSFPSTGGGGGGGGEGRWHADVQLVIDKAELEHMTSFYHGEDGLLRGLADGEVEVLARLLMVPGSLGARPRRQGLLRWLEGQKREIACLPEALRGRRSSSWSGGLQDSIRRVIGYERRQPPATRYSLCSWHRGLDGRLAYAIKVLVRREAVFRCLVFAGYRGQRDPSSPSASPSACELGTAAAKGLELIAHVGDMVGGGLDGPENPARSVVLMAASEGGDSGSGSKKGVSLLLEACAGCDACTVAQVGGSNGAAVAALQASILSRNRFDVEVKGRKRRESRLLGVTSAWLRAREGEGDGDGYGRYVNLVRAFADELFEARRIITMTESVARGCGGAGDAGRDGAVVPRRRTCPLPARRGTAAGRRAGDEEEEQQQQQDENEGEDRVSDAPPVLRWSRPALSPIAVESLFSRIGDNRDNHDGRDNGDLSTKTYTPWRPYFASSAPPARVQSTDVAGDGDHGARGTKSKVTTQRQQQQQRQRVPPQLRRRAGAQDLQGRETTEGVLVSRRNGMVPVRVTIPQQNQQNQENRQRQRQQFVPKLIRKPAPIRRRPVPASAAVVAAEMEAKTGKEPDAVGETAAMTLEVEAGDAHLVPEPLMLSRGAKQRQYLSVPPSTDHHHQQEQQRQEQQQHRRRWSTATDDQVDAGAESNDAVVSKLLVLADEEMRAWTRHFRGSAGLRPLSLVGNGGGGNGTVNE</sequence>
<reference evidence="1" key="1">
    <citation type="submission" date="2022-10" db="EMBL/GenBank/DDBJ databases">
        <title>Complete Genome of Trichothecium roseum strain YXFP-22015, a Plant Pathogen Isolated from Citrus.</title>
        <authorList>
            <person name="Wang Y."/>
            <person name="Zhu L."/>
        </authorList>
    </citation>
    <scope>NUCLEOTIDE SEQUENCE</scope>
    <source>
        <strain evidence="1">YXFP-22015</strain>
    </source>
</reference>